<evidence type="ECO:0000313" key="1">
    <source>
        <dbReference type="EMBL" id="MFC3766519.1"/>
    </source>
</evidence>
<reference evidence="2" key="1">
    <citation type="journal article" date="2019" name="Int. J. Syst. Evol. Microbiol.">
        <title>The Global Catalogue of Microorganisms (GCM) 10K type strain sequencing project: providing services to taxonomists for standard genome sequencing and annotation.</title>
        <authorList>
            <consortium name="The Broad Institute Genomics Platform"/>
            <consortium name="The Broad Institute Genome Sequencing Center for Infectious Disease"/>
            <person name="Wu L."/>
            <person name="Ma J."/>
        </authorList>
    </citation>
    <scope>NUCLEOTIDE SEQUENCE [LARGE SCALE GENOMIC DNA]</scope>
    <source>
        <strain evidence="2">CGMCC 4.7241</strain>
    </source>
</reference>
<organism evidence="1 2">
    <name type="scientific">Tenggerimyces flavus</name>
    <dbReference type="NCBI Taxonomy" id="1708749"/>
    <lineage>
        <taxon>Bacteria</taxon>
        <taxon>Bacillati</taxon>
        <taxon>Actinomycetota</taxon>
        <taxon>Actinomycetes</taxon>
        <taxon>Propionibacteriales</taxon>
        <taxon>Nocardioidaceae</taxon>
        <taxon>Tenggerimyces</taxon>
    </lineage>
</organism>
<accession>A0ABV7YNS9</accession>
<keyword evidence="2" id="KW-1185">Reference proteome</keyword>
<sequence>MLIRSPEVSFKTNPPLRSIAATRESSGHWTIEPFDVGDQIAGDVTLRRTVPGSAGNGVLGRLAY</sequence>
<name>A0ABV7YNS9_9ACTN</name>
<protein>
    <submittedName>
        <fullName evidence="1">Uncharacterized protein</fullName>
    </submittedName>
</protein>
<dbReference type="EMBL" id="JBHRZH010000055">
    <property type="protein sequence ID" value="MFC3766519.1"/>
    <property type="molecule type" value="Genomic_DNA"/>
</dbReference>
<comment type="caution">
    <text evidence="1">The sequence shown here is derived from an EMBL/GenBank/DDBJ whole genome shotgun (WGS) entry which is preliminary data.</text>
</comment>
<dbReference type="Proteomes" id="UP001595699">
    <property type="component" value="Unassembled WGS sequence"/>
</dbReference>
<dbReference type="RefSeq" id="WP_205121878.1">
    <property type="nucleotide sequence ID" value="NZ_JAFBCM010000001.1"/>
</dbReference>
<proteinExistence type="predicted"/>
<evidence type="ECO:0000313" key="2">
    <source>
        <dbReference type="Proteomes" id="UP001595699"/>
    </source>
</evidence>
<gene>
    <name evidence="1" type="ORF">ACFOUW_37225</name>
</gene>